<evidence type="ECO:0000256" key="3">
    <source>
        <dbReference type="ARBA" id="ARBA00022473"/>
    </source>
</evidence>
<dbReference type="SMART" id="SM00097">
    <property type="entry name" value="WNT1"/>
    <property type="match status" value="1"/>
</dbReference>
<dbReference type="GO" id="GO:0045165">
    <property type="term" value="P:cell fate commitment"/>
    <property type="evidence" value="ECO:0007669"/>
    <property type="project" value="TreeGrafter"/>
</dbReference>
<keyword evidence="5" id="KW-0272">Extracellular matrix</keyword>
<protein>
    <recommendedName>
        <fullName evidence="10">Protein Wnt</fullName>
    </recommendedName>
</protein>
<comment type="similarity">
    <text evidence="2 10">Belongs to the Wnt family.</text>
</comment>
<sequence>MIGGSPEMAFIHALAAATVTSFIARACRDGQLASCGCSSGSRPKQLNDDWTWGGCGDNLEYAYKSTSINADYYRLVRISYFEFDHTIVLRKLYSTASQNYSDPSSDVSAKSKKDLIAFAKCEAVITNLRATTAEHLENPNRTHIIK</sequence>
<evidence type="ECO:0000256" key="10">
    <source>
        <dbReference type="RuleBase" id="RU003500"/>
    </source>
</evidence>
<comment type="function">
    <text evidence="10">Ligand for members of the frizzled family of seven transmembrane receptors.</text>
</comment>
<dbReference type="GO" id="GO:0005109">
    <property type="term" value="F:frizzled binding"/>
    <property type="evidence" value="ECO:0007669"/>
    <property type="project" value="TreeGrafter"/>
</dbReference>
<evidence type="ECO:0000256" key="2">
    <source>
        <dbReference type="ARBA" id="ARBA00005683"/>
    </source>
</evidence>
<keyword evidence="6 10" id="KW-0879">Wnt signaling pathway</keyword>
<dbReference type="PANTHER" id="PTHR12027">
    <property type="entry name" value="WNT RELATED"/>
    <property type="match status" value="1"/>
</dbReference>
<dbReference type="Proteomes" id="UP000092445">
    <property type="component" value="Unassembled WGS sequence"/>
</dbReference>
<dbReference type="AlphaFoldDB" id="A0A1B0ABK6"/>
<dbReference type="GO" id="GO:0030182">
    <property type="term" value="P:neuron differentiation"/>
    <property type="evidence" value="ECO:0007669"/>
    <property type="project" value="TreeGrafter"/>
</dbReference>
<evidence type="ECO:0000256" key="7">
    <source>
        <dbReference type="ARBA" id="ARBA00023157"/>
    </source>
</evidence>
<proteinExistence type="inferred from homology"/>
<keyword evidence="3 10" id="KW-0217">Developmental protein</keyword>
<evidence type="ECO:0000256" key="6">
    <source>
        <dbReference type="ARBA" id="ARBA00022687"/>
    </source>
</evidence>
<keyword evidence="7" id="KW-1015">Disulfide bond</keyword>
<dbReference type="PRINTS" id="PR01349">
    <property type="entry name" value="WNTPROTEIN"/>
</dbReference>
<keyword evidence="8" id="KW-0325">Glycoprotein</keyword>
<reference evidence="11" key="2">
    <citation type="submission" date="2020-05" db="UniProtKB">
        <authorList>
            <consortium name="EnsemblMetazoa"/>
        </authorList>
    </citation>
    <scope>IDENTIFICATION</scope>
    <source>
        <strain evidence="11">IAEA</strain>
    </source>
</reference>
<dbReference type="GO" id="GO:0005615">
    <property type="term" value="C:extracellular space"/>
    <property type="evidence" value="ECO:0007669"/>
    <property type="project" value="TreeGrafter"/>
</dbReference>
<evidence type="ECO:0000256" key="1">
    <source>
        <dbReference type="ARBA" id="ARBA00004498"/>
    </source>
</evidence>
<reference evidence="12" key="1">
    <citation type="submission" date="2014-03" db="EMBL/GenBank/DDBJ databases">
        <authorList>
            <person name="Aksoy S."/>
            <person name="Warren W."/>
            <person name="Wilson R.K."/>
        </authorList>
    </citation>
    <scope>NUCLEOTIDE SEQUENCE [LARGE SCALE GENOMIC DNA]</scope>
    <source>
        <strain evidence="12">IAEA</strain>
    </source>
</reference>
<comment type="subcellular location">
    <subcellularLocation>
        <location evidence="1 10">Secreted</location>
        <location evidence="1 10">Extracellular space</location>
        <location evidence="1 10">Extracellular matrix</location>
    </subcellularLocation>
</comment>
<name>A0A1B0ABK6_GLOPL</name>
<dbReference type="VEuPathDB" id="VectorBase:GPAI040297"/>
<evidence type="ECO:0000256" key="4">
    <source>
        <dbReference type="ARBA" id="ARBA00022525"/>
    </source>
</evidence>
<keyword evidence="4" id="KW-0964">Secreted</keyword>
<dbReference type="EnsemblMetazoa" id="GPAI040297-RA">
    <property type="protein sequence ID" value="GPAI040297-PA"/>
    <property type="gene ID" value="GPAI040297"/>
</dbReference>
<accession>A0A1B0ABK6</accession>
<evidence type="ECO:0000313" key="11">
    <source>
        <dbReference type="EnsemblMetazoa" id="GPAI040297-PA"/>
    </source>
</evidence>
<dbReference type="STRING" id="7398.A0A1B0ABK6"/>
<keyword evidence="9" id="KW-0449">Lipoprotein</keyword>
<evidence type="ECO:0000313" key="12">
    <source>
        <dbReference type="Proteomes" id="UP000092445"/>
    </source>
</evidence>
<evidence type="ECO:0000256" key="9">
    <source>
        <dbReference type="ARBA" id="ARBA00023288"/>
    </source>
</evidence>
<evidence type="ECO:0000256" key="8">
    <source>
        <dbReference type="ARBA" id="ARBA00023180"/>
    </source>
</evidence>
<dbReference type="GO" id="GO:0060070">
    <property type="term" value="P:canonical Wnt signaling pathway"/>
    <property type="evidence" value="ECO:0007669"/>
    <property type="project" value="TreeGrafter"/>
</dbReference>
<dbReference type="PANTHER" id="PTHR12027:SF77">
    <property type="entry name" value="PROTEIN WNT-5"/>
    <property type="match status" value="1"/>
</dbReference>
<dbReference type="GO" id="GO:0005125">
    <property type="term" value="F:cytokine activity"/>
    <property type="evidence" value="ECO:0007669"/>
    <property type="project" value="TreeGrafter"/>
</dbReference>
<dbReference type="Pfam" id="PF00110">
    <property type="entry name" value="wnt"/>
    <property type="match status" value="1"/>
</dbReference>
<evidence type="ECO:0000256" key="5">
    <source>
        <dbReference type="ARBA" id="ARBA00022530"/>
    </source>
</evidence>
<keyword evidence="12" id="KW-1185">Reference proteome</keyword>
<dbReference type="InterPro" id="IPR005817">
    <property type="entry name" value="Wnt"/>
</dbReference>
<organism evidence="11 12">
    <name type="scientific">Glossina pallidipes</name>
    <name type="common">Tsetse fly</name>
    <dbReference type="NCBI Taxonomy" id="7398"/>
    <lineage>
        <taxon>Eukaryota</taxon>
        <taxon>Metazoa</taxon>
        <taxon>Ecdysozoa</taxon>
        <taxon>Arthropoda</taxon>
        <taxon>Hexapoda</taxon>
        <taxon>Insecta</taxon>
        <taxon>Pterygota</taxon>
        <taxon>Neoptera</taxon>
        <taxon>Endopterygota</taxon>
        <taxon>Diptera</taxon>
        <taxon>Brachycera</taxon>
        <taxon>Muscomorpha</taxon>
        <taxon>Hippoboscoidea</taxon>
        <taxon>Glossinidae</taxon>
        <taxon>Glossina</taxon>
    </lineage>
</organism>